<name>A0ABX3VRX1_9MYCO</name>
<accession>A0ABX3VRX1</accession>
<organism evidence="1 2">
    <name type="scientific">Mycobacterium paraense</name>
    <dbReference type="NCBI Taxonomy" id="767916"/>
    <lineage>
        <taxon>Bacteria</taxon>
        <taxon>Bacillati</taxon>
        <taxon>Actinomycetota</taxon>
        <taxon>Actinomycetes</taxon>
        <taxon>Mycobacteriales</taxon>
        <taxon>Mycobacteriaceae</taxon>
        <taxon>Mycobacterium</taxon>
        <taxon>Mycobacterium simiae complex</taxon>
    </lineage>
</organism>
<dbReference type="Proteomes" id="UP000193801">
    <property type="component" value="Unassembled WGS sequence"/>
</dbReference>
<protein>
    <submittedName>
        <fullName evidence="1">Uncharacterized protein</fullName>
    </submittedName>
</protein>
<reference evidence="1 2" key="1">
    <citation type="journal article" date="2015" name="Emerg. Microbes Infect.">
        <title>Characterization of 17 strains belonging to the Mycobacterium simiae complex and description of Mycobacterium paraense sp. nov.</title>
        <authorList>
            <person name="Fusco da Costa A.R."/>
            <person name="Fedrizzi T."/>
            <person name="Lopes M.L."/>
            <person name="Pecorari M."/>
            <person name="Oliveira da Costa W.L."/>
            <person name="Giacobazzi E."/>
            <person name="da Costa Bahia J.R."/>
            <person name="De Sanctis V."/>
            <person name="Batista Lima K.V."/>
            <person name="Bertorelli R."/>
            <person name="Grottola A."/>
            <person name="Fabio A."/>
            <person name="Mariottini A."/>
            <person name="Ferretti P."/>
            <person name="Di Leva F."/>
            <person name="Fregni Serpini G."/>
            <person name="Tagliazucchi S."/>
            <person name="Rumpianesi F."/>
            <person name="Jousson O."/>
            <person name="Segata N."/>
            <person name="Tortoli E."/>
        </authorList>
    </citation>
    <scope>NUCLEOTIDE SEQUENCE [LARGE SCALE GENOMIC DNA]</scope>
    <source>
        <strain evidence="1 2">FI-07156</strain>
    </source>
</reference>
<gene>
    <name evidence="1" type="ORF">AWB91_11390</name>
</gene>
<keyword evidence="2" id="KW-1185">Reference proteome</keyword>
<proteinExistence type="predicted"/>
<dbReference type="EMBL" id="LQPK01000007">
    <property type="protein sequence ID" value="ORW32538.1"/>
    <property type="molecule type" value="Genomic_DNA"/>
</dbReference>
<evidence type="ECO:0000313" key="1">
    <source>
        <dbReference type="EMBL" id="ORW32538.1"/>
    </source>
</evidence>
<evidence type="ECO:0000313" key="2">
    <source>
        <dbReference type="Proteomes" id="UP000193801"/>
    </source>
</evidence>
<comment type="caution">
    <text evidence="1">The sequence shown here is derived from an EMBL/GenBank/DDBJ whole genome shotgun (WGS) entry which is preliminary data.</text>
</comment>
<sequence length="98" mass="11203">MHVELNDPLAGLGSLNQIIRIPIRLLLALLKDVQLLRATHSAHLLSELLRFLDIEFAADGRSVLSAESNLHAHARPDHLLQLWRQPVEKNVFPDFTRW</sequence>